<feature type="region of interest" description="Disordered" evidence="9">
    <location>
        <begin position="1"/>
        <end position="22"/>
    </location>
</feature>
<feature type="binding site" evidence="8">
    <location>
        <position position="236"/>
    </location>
    <ligand>
        <name>Zn(2+)</name>
        <dbReference type="ChEBI" id="CHEBI:29105"/>
    </ligand>
</feature>
<keyword evidence="12" id="KW-1185">Reference proteome</keyword>
<reference evidence="11 12" key="1">
    <citation type="journal article" date="2003" name="Int. J. Syst. Evol. Microbiol.">
        <title>Kocuria polaris sp. nov., an orange-pigmented psychrophilic bacterium isolated from an Antarctic cyanobacterial mat sample.</title>
        <authorList>
            <person name="Reddy G.S."/>
            <person name="Prakash J.S."/>
            <person name="Prabahar V."/>
            <person name="Matsumoto G.I."/>
            <person name="Stackebrandt E."/>
            <person name="Shivaji S."/>
        </authorList>
    </citation>
    <scope>NUCLEOTIDE SEQUENCE [LARGE SCALE GENOMIC DNA]</scope>
    <source>
        <strain evidence="11 12">CMS 76or</strain>
    </source>
</reference>
<dbReference type="SUPFAM" id="SSF51338">
    <property type="entry name" value="Composite domain of metallo-dependent hydrolases"/>
    <property type="match status" value="1"/>
</dbReference>
<dbReference type="SUPFAM" id="SSF51556">
    <property type="entry name" value="Metallo-dependent hydrolases"/>
    <property type="match status" value="1"/>
</dbReference>
<feature type="active site" description="Proton donor/acceptor" evidence="6">
    <location>
        <position position="297"/>
    </location>
</feature>
<dbReference type="InterPro" id="IPR003764">
    <property type="entry name" value="GlcNAc_6-P_deAcase"/>
</dbReference>
<feature type="binding site" evidence="7">
    <location>
        <position position="247"/>
    </location>
    <ligand>
        <name>substrate</name>
    </ligand>
</feature>
<feature type="binding site" evidence="7">
    <location>
        <position position="146"/>
    </location>
    <ligand>
        <name>substrate</name>
    </ligand>
</feature>
<comment type="caution">
    <text evidence="11">The sequence shown here is derived from an EMBL/GenBank/DDBJ whole genome shotgun (WGS) entry which is preliminary data.</text>
</comment>
<dbReference type="RefSeq" id="WP_035923522.1">
    <property type="nucleotide sequence ID" value="NZ_JSUH01000001.1"/>
</dbReference>
<dbReference type="Gene3D" id="2.30.40.10">
    <property type="entry name" value="Urease, subunit C, domain 1"/>
    <property type="match status" value="1"/>
</dbReference>
<evidence type="ECO:0000256" key="4">
    <source>
        <dbReference type="ARBA" id="ARBA00023277"/>
    </source>
</evidence>
<evidence type="ECO:0000256" key="1">
    <source>
        <dbReference type="ARBA" id="ARBA00010716"/>
    </source>
</evidence>
<gene>
    <name evidence="11" type="ORF">GY22_01425</name>
</gene>
<feature type="domain" description="Amidohydrolase-related" evidence="10">
    <location>
        <begin position="60"/>
        <end position="402"/>
    </location>
</feature>
<dbReference type="Proteomes" id="UP000030466">
    <property type="component" value="Unassembled WGS sequence"/>
</dbReference>
<evidence type="ECO:0000256" key="7">
    <source>
        <dbReference type="PIRSR" id="PIRSR038994-2"/>
    </source>
</evidence>
<evidence type="ECO:0000256" key="6">
    <source>
        <dbReference type="PIRSR" id="PIRSR038994-1"/>
    </source>
</evidence>
<comment type="cofactor">
    <cofactor evidence="8">
        <name>a divalent metal cation</name>
        <dbReference type="ChEBI" id="CHEBI:60240"/>
    </cofactor>
    <text evidence="8">Binds 1 divalent metal cation per subunit.</text>
</comment>
<feature type="binding site" evidence="8">
    <location>
        <position position="201"/>
    </location>
    <ligand>
        <name>Zn(2+)</name>
        <dbReference type="ChEBI" id="CHEBI:29105"/>
    </ligand>
</feature>
<dbReference type="NCBIfam" id="TIGR00221">
    <property type="entry name" value="nagA"/>
    <property type="match status" value="1"/>
</dbReference>
<proteinExistence type="inferred from homology"/>
<dbReference type="InterPro" id="IPR011059">
    <property type="entry name" value="Metal-dep_hydrolase_composite"/>
</dbReference>
<dbReference type="InterPro" id="IPR032466">
    <property type="entry name" value="Metal_Hydrolase"/>
</dbReference>
<dbReference type="AlphaFoldDB" id="A0A0A6VVY2"/>
<dbReference type="PANTHER" id="PTHR11113">
    <property type="entry name" value="N-ACETYLGLUCOSAMINE-6-PHOSPHATE DEACETYLASE"/>
    <property type="match status" value="1"/>
</dbReference>
<keyword evidence="4 5" id="KW-0119">Carbohydrate metabolism</keyword>
<evidence type="ECO:0000256" key="3">
    <source>
        <dbReference type="ARBA" id="ARBA00022801"/>
    </source>
</evidence>
<name>A0A0A6VVY2_KOCRO</name>
<dbReference type="EMBL" id="JSUH01000001">
    <property type="protein sequence ID" value="KHD99020.1"/>
    <property type="molecule type" value="Genomic_DNA"/>
</dbReference>
<dbReference type="Gene3D" id="3.20.20.140">
    <property type="entry name" value="Metal-dependent hydrolases"/>
    <property type="match status" value="1"/>
</dbReference>
<feature type="binding site" evidence="7">
    <location>
        <position position="274"/>
    </location>
    <ligand>
        <name>substrate</name>
    </ligand>
</feature>
<evidence type="ECO:0000256" key="9">
    <source>
        <dbReference type="SAM" id="MobiDB-lite"/>
    </source>
</evidence>
<dbReference type="GO" id="GO:0008448">
    <property type="term" value="F:N-acetylglucosamine-6-phosphate deacetylase activity"/>
    <property type="evidence" value="ECO:0007669"/>
    <property type="project" value="InterPro"/>
</dbReference>
<evidence type="ECO:0000256" key="2">
    <source>
        <dbReference type="ARBA" id="ARBA00022723"/>
    </source>
</evidence>
<accession>A0A0A6VVY2</accession>
<dbReference type="InterPro" id="IPR006680">
    <property type="entry name" value="Amidohydro-rel"/>
</dbReference>
<dbReference type="GO" id="GO:0006046">
    <property type="term" value="P:N-acetylglucosamine catabolic process"/>
    <property type="evidence" value="ECO:0007669"/>
    <property type="project" value="TreeGrafter"/>
</dbReference>
<evidence type="ECO:0000313" key="11">
    <source>
        <dbReference type="EMBL" id="KHD99020.1"/>
    </source>
</evidence>
<feature type="binding site" evidence="7">
    <location>
        <begin position="239"/>
        <end position="240"/>
    </location>
    <ligand>
        <name>substrate</name>
    </ligand>
</feature>
<keyword evidence="3 5" id="KW-0378">Hydrolase</keyword>
<evidence type="ECO:0000313" key="12">
    <source>
        <dbReference type="Proteomes" id="UP000030466"/>
    </source>
</evidence>
<dbReference type="GO" id="GO:0046872">
    <property type="term" value="F:metal ion binding"/>
    <property type="evidence" value="ECO:0007669"/>
    <property type="project" value="UniProtKB-KW"/>
</dbReference>
<evidence type="ECO:0000259" key="10">
    <source>
        <dbReference type="Pfam" id="PF01979"/>
    </source>
</evidence>
<protein>
    <submittedName>
        <fullName evidence="11">N-acetylglucosamine 6-phosphate deacetylase</fullName>
    </submittedName>
</protein>
<dbReference type="PIRSF" id="PIRSF038994">
    <property type="entry name" value="NagA"/>
    <property type="match status" value="1"/>
</dbReference>
<dbReference type="PANTHER" id="PTHR11113:SF14">
    <property type="entry name" value="N-ACETYLGLUCOSAMINE-6-PHOSPHATE DEACETYLASE"/>
    <property type="match status" value="1"/>
</dbReference>
<evidence type="ECO:0000256" key="5">
    <source>
        <dbReference type="PIRNR" id="PIRNR038994"/>
    </source>
</evidence>
<feature type="binding site" evidence="8">
    <location>
        <position position="135"/>
    </location>
    <ligand>
        <name>Zn(2+)</name>
        <dbReference type="ChEBI" id="CHEBI:29105"/>
    </ligand>
</feature>
<organism evidence="11 12">
    <name type="scientific">Kocuria rosea subsp. polaris</name>
    <dbReference type="NCBI Taxonomy" id="136273"/>
    <lineage>
        <taxon>Bacteria</taxon>
        <taxon>Bacillati</taxon>
        <taxon>Actinomycetota</taxon>
        <taxon>Actinomycetes</taxon>
        <taxon>Micrococcales</taxon>
        <taxon>Micrococcaceae</taxon>
        <taxon>Kocuria</taxon>
    </lineage>
</organism>
<keyword evidence="2 8" id="KW-0479">Metal-binding</keyword>
<dbReference type="OrthoDB" id="9776488at2"/>
<sequence length="409" mass="41883">MTTEDSPRRTVLSGRVHTGRTEHPDGLVVVEGDRVVHAGPRSGHPGGDPGEHHVLGPGQTVLPGLVDVHCHGGFGADFSSSAEEEIRATLEHVHRQGTTTLVASLVTASREDLLGAVPLLAALTGEGLIAGIHLEGPFLSTARCGAQDPAWMLEPDLGLAADLVAAAAGTLRTMTFAPELPGSRDLAELLVDHGVVPSLGHTDADTATVDDALRHLQGLLRDAPGDGPPRSPTVTHLFNAMPAIHHRSPGPVPACLRAAAQGRAVVELIADGTHLDPGIVRWAFELAGADSIALVTDGMAATGLTDGTYTLGAAEVRVQDGVASLVSNGSIAGGTATMLEVLRRTVAAGVPLGDALRSATVVPARVLGLAGEAGSLTAGALADLLVVGEDLRLEAVMRRGEWISGDPPR</sequence>
<dbReference type="Pfam" id="PF01979">
    <property type="entry name" value="Amidohydro_1"/>
    <property type="match status" value="1"/>
</dbReference>
<comment type="similarity">
    <text evidence="1 5">Belongs to the metallo-dependent hydrolases superfamily. NagA family.</text>
</comment>
<feature type="binding site" evidence="7">
    <location>
        <begin position="331"/>
        <end position="333"/>
    </location>
    <ligand>
        <name>substrate</name>
    </ligand>
</feature>
<evidence type="ECO:0000256" key="8">
    <source>
        <dbReference type="PIRSR" id="PIRSR038994-3"/>
    </source>
</evidence>